<gene>
    <name evidence="1" type="ORF">PG994_007967</name>
</gene>
<evidence type="ECO:0000313" key="1">
    <source>
        <dbReference type="EMBL" id="KAK8061601.1"/>
    </source>
</evidence>
<comment type="caution">
    <text evidence="1">The sequence shown here is derived from an EMBL/GenBank/DDBJ whole genome shotgun (WGS) entry which is preliminary data.</text>
</comment>
<accession>A0ABR1URP7</accession>
<dbReference type="EMBL" id="JAQQWL010000008">
    <property type="protein sequence ID" value="KAK8061601.1"/>
    <property type="molecule type" value="Genomic_DNA"/>
</dbReference>
<protein>
    <submittedName>
        <fullName evidence="1">Uncharacterized protein</fullName>
    </submittedName>
</protein>
<organism evidence="1 2">
    <name type="scientific">Apiospora phragmitis</name>
    <dbReference type="NCBI Taxonomy" id="2905665"/>
    <lineage>
        <taxon>Eukaryota</taxon>
        <taxon>Fungi</taxon>
        <taxon>Dikarya</taxon>
        <taxon>Ascomycota</taxon>
        <taxon>Pezizomycotina</taxon>
        <taxon>Sordariomycetes</taxon>
        <taxon>Xylariomycetidae</taxon>
        <taxon>Amphisphaeriales</taxon>
        <taxon>Apiosporaceae</taxon>
        <taxon>Apiospora</taxon>
    </lineage>
</organism>
<proteinExistence type="predicted"/>
<reference evidence="1 2" key="1">
    <citation type="submission" date="2023-01" db="EMBL/GenBank/DDBJ databases">
        <title>Analysis of 21 Apiospora genomes using comparative genomics revels a genus with tremendous synthesis potential of carbohydrate active enzymes and secondary metabolites.</title>
        <authorList>
            <person name="Sorensen T."/>
        </authorList>
    </citation>
    <scope>NUCLEOTIDE SEQUENCE [LARGE SCALE GENOMIC DNA]</scope>
    <source>
        <strain evidence="1 2">CBS 135458</strain>
    </source>
</reference>
<dbReference type="Proteomes" id="UP001480595">
    <property type="component" value="Unassembled WGS sequence"/>
</dbReference>
<evidence type="ECO:0000313" key="2">
    <source>
        <dbReference type="Proteomes" id="UP001480595"/>
    </source>
</evidence>
<name>A0ABR1URP7_9PEZI</name>
<sequence length="153" mass="17471">MSTVYIVYIKVWRKEGDIGNSWPHRDLWGLGCYVVRSQTYDQAAAVHNGRLCGRQRESAAWPECPDRFKCVVTKRLHRQPATGIALLGSDSGNGVHRRRWAIWVHYVGPDDGISTHWVLHAVVLWLISIEGIVKWLVPIILSQSRYRSHSSEA</sequence>
<keyword evidence="2" id="KW-1185">Reference proteome</keyword>
<dbReference type="RefSeq" id="XP_066714863.1">
    <property type="nucleotide sequence ID" value="XM_066859376.1"/>
</dbReference>
<dbReference type="GeneID" id="92092439"/>